<evidence type="ECO:0000256" key="2">
    <source>
        <dbReference type="SAM" id="SignalP"/>
    </source>
</evidence>
<name>A0ABT0QIA7_9FLAO</name>
<keyword evidence="5" id="KW-1185">Reference proteome</keyword>
<feature type="signal peptide" evidence="2">
    <location>
        <begin position="1"/>
        <end position="20"/>
    </location>
</feature>
<protein>
    <submittedName>
        <fullName evidence="4">T9SS type A sorting domain-containing protein</fullName>
    </submittedName>
</protein>
<dbReference type="EMBL" id="JAMFLZ010000013">
    <property type="protein sequence ID" value="MCL6296722.1"/>
    <property type="molecule type" value="Genomic_DNA"/>
</dbReference>
<feature type="chain" id="PRO_5047450296" evidence="2">
    <location>
        <begin position="21"/>
        <end position="310"/>
    </location>
</feature>
<proteinExistence type="predicted"/>
<reference evidence="4" key="1">
    <citation type="submission" date="2022-05" db="EMBL/GenBank/DDBJ databases">
        <authorList>
            <person name="Park J.-S."/>
        </authorList>
    </citation>
    <scope>NUCLEOTIDE SEQUENCE</scope>
    <source>
        <strain evidence="4">2012CJ34-3</strain>
    </source>
</reference>
<dbReference type="RefSeq" id="WP_249974042.1">
    <property type="nucleotide sequence ID" value="NZ_JAMFLZ010000013.1"/>
</dbReference>
<sequence>MKNNYIILLILVLIAQLSLAQENQDVFEAIQFTFENAKNTTDGTTDYYEVDVYLQTINGQEDFYLGNTQFYIKYNTDAFGEFVKVNDNFVEEHPDGYIAGEGEGTGRDKKHAYTSFTINDNQSDVVAVTFLQDMGRESMMYYKLNTKITATPQLLIHLKFTYNDINKDPMVAFEDNEDQVNGGINNARDQNRSACGEDPNNFQMDCRDFPRKYVFQDAVFDSTGATLSIDNSPTLHSVSLYPNPTTSELFINTPSNINLKSYSIHDIFGRLITTKDIKNHPIDMSNLQSGMYLITLKSDAENITKRIVKE</sequence>
<keyword evidence="1 2" id="KW-0732">Signal</keyword>
<evidence type="ECO:0000313" key="5">
    <source>
        <dbReference type="Proteomes" id="UP001165381"/>
    </source>
</evidence>
<dbReference type="NCBIfam" id="TIGR04183">
    <property type="entry name" value="Por_Secre_tail"/>
    <property type="match status" value="1"/>
</dbReference>
<feature type="domain" description="Secretion system C-terminal sorting" evidence="3">
    <location>
        <begin position="240"/>
        <end position="308"/>
    </location>
</feature>
<accession>A0ABT0QIA7</accession>
<gene>
    <name evidence="4" type="ORF">M3P09_17080</name>
</gene>
<evidence type="ECO:0000313" key="4">
    <source>
        <dbReference type="EMBL" id="MCL6296722.1"/>
    </source>
</evidence>
<organism evidence="4 5">
    <name type="scientific">Jejuia spongiicola</name>
    <dbReference type="NCBI Taxonomy" id="2942207"/>
    <lineage>
        <taxon>Bacteria</taxon>
        <taxon>Pseudomonadati</taxon>
        <taxon>Bacteroidota</taxon>
        <taxon>Flavobacteriia</taxon>
        <taxon>Flavobacteriales</taxon>
        <taxon>Flavobacteriaceae</taxon>
        <taxon>Jejuia</taxon>
    </lineage>
</organism>
<evidence type="ECO:0000259" key="3">
    <source>
        <dbReference type="Pfam" id="PF18962"/>
    </source>
</evidence>
<dbReference type="Proteomes" id="UP001165381">
    <property type="component" value="Unassembled WGS sequence"/>
</dbReference>
<comment type="caution">
    <text evidence="4">The sequence shown here is derived from an EMBL/GenBank/DDBJ whole genome shotgun (WGS) entry which is preliminary data.</text>
</comment>
<dbReference type="InterPro" id="IPR026444">
    <property type="entry name" value="Secre_tail"/>
</dbReference>
<dbReference type="Pfam" id="PF18962">
    <property type="entry name" value="Por_Secre_tail"/>
    <property type="match status" value="1"/>
</dbReference>
<evidence type="ECO:0000256" key="1">
    <source>
        <dbReference type="ARBA" id="ARBA00022729"/>
    </source>
</evidence>